<feature type="domain" description="Peptidase M13 N-terminal" evidence="9">
    <location>
        <begin position="16"/>
        <end position="394"/>
    </location>
</feature>
<dbReference type="Gene3D" id="3.40.390.10">
    <property type="entry name" value="Collagenase (Catalytic Domain)"/>
    <property type="match status" value="1"/>
</dbReference>
<feature type="domain" description="Peptidase M13 C-terminal" evidence="8">
    <location>
        <begin position="445"/>
        <end position="656"/>
    </location>
</feature>
<dbReference type="PRINTS" id="PR00786">
    <property type="entry name" value="NEPRILYSIN"/>
</dbReference>
<gene>
    <name evidence="10" type="ORF">BSZ40_04040</name>
</gene>
<keyword evidence="5" id="KW-0378">Hydrolase</keyword>
<dbReference type="PANTHER" id="PTHR11733">
    <property type="entry name" value="ZINC METALLOPROTEASE FAMILY M13 NEPRILYSIN-RELATED"/>
    <property type="match status" value="1"/>
</dbReference>
<evidence type="ECO:0000259" key="8">
    <source>
        <dbReference type="Pfam" id="PF01431"/>
    </source>
</evidence>
<dbReference type="OrthoDB" id="9775677at2"/>
<dbReference type="AlphaFoldDB" id="A0A1Q5PWT7"/>
<keyword evidence="6" id="KW-0862">Zinc</keyword>
<dbReference type="InterPro" id="IPR000718">
    <property type="entry name" value="Peptidase_M13"/>
</dbReference>
<dbReference type="InterPro" id="IPR018497">
    <property type="entry name" value="Peptidase_M13_C"/>
</dbReference>
<dbReference type="PANTHER" id="PTHR11733:SF167">
    <property type="entry name" value="FI17812P1-RELATED"/>
    <property type="match status" value="1"/>
</dbReference>
<reference evidence="11" key="1">
    <citation type="submission" date="2016-12" db="EMBL/GenBank/DDBJ databases">
        <authorList>
            <person name="Meng X."/>
        </authorList>
    </citation>
    <scope>NUCLEOTIDE SEQUENCE [LARGE SCALE GENOMIC DNA]</scope>
    <source>
        <strain evidence="11">DSM 20732</strain>
    </source>
</reference>
<evidence type="ECO:0000256" key="6">
    <source>
        <dbReference type="ARBA" id="ARBA00022833"/>
    </source>
</evidence>
<keyword evidence="4" id="KW-0479">Metal-binding</keyword>
<evidence type="ECO:0000256" key="3">
    <source>
        <dbReference type="ARBA" id="ARBA00022670"/>
    </source>
</evidence>
<dbReference type="SUPFAM" id="SSF55486">
    <property type="entry name" value="Metalloproteases ('zincins'), catalytic domain"/>
    <property type="match status" value="1"/>
</dbReference>
<evidence type="ECO:0000256" key="5">
    <source>
        <dbReference type="ARBA" id="ARBA00022801"/>
    </source>
</evidence>
<evidence type="ECO:0000256" key="1">
    <source>
        <dbReference type="ARBA" id="ARBA00001947"/>
    </source>
</evidence>
<evidence type="ECO:0000313" key="10">
    <source>
        <dbReference type="EMBL" id="OKL52084.1"/>
    </source>
</evidence>
<evidence type="ECO:0000256" key="4">
    <source>
        <dbReference type="ARBA" id="ARBA00022723"/>
    </source>
</evidence>
<dbReference type="Proteomes" id="UP000185612">
    <property type="component" value="Unassembled WGS sequence"/>
</dbReference>
<dbReference type="InterPro" id="IPR042089">
    <property type="entry name" value="Peptidase_M13_dom_2"/>
</dbReference>
<comment type="cofactor">
    <cofactor evidence="1">
        <name>Zn(2+)</name>
        <dbReference type="ChEBI" id="CHEBI:29105"/>
    </cofactor>
</comment>
<dbReference type="InParanoid" id="A0A1Q5PWT7"/>
<evidence type="ECO:0000256" key="2">
    <source>
        <dbReference type="ARBA" id="ARBA00007357"/>
    </source>
</evidence>
<evidence type="ECO:0000259" key="9">
    <source>
        <dbReference type="Pfam" id="PF05649"/>
    </source>
</evidence>
<proteinExistence type="inferred from homology"/>
<name>A0A1Q5PWT7_9ACTO</name>
<evidence type="ECO:0000256" key="7">
    <source>
        <dbReference type="ARBA" id="ARBA00023049"/>
    </source>
</evidence>
<dbReference type="RefSeq" id="WP_073823546.1">
    <property type="nucleotide sequence ID" value="NZ_MQVS01000003.1"/>
</dbReference>
<dbReference type="GO" id="GO:0005886">
    <property type="term" value="C:plasma membrane"/>
    <property type="evidence" value="ECO:0007669"/>
    <property type="project" value="TreeGrafter"/>
</dbReference>
<dbReference type="EMBL" id="MQVS01000003">
    <property type="protein sequence ID" value="OKL52084.1"/>
    <property type="molecule type" value="Genomic_DNA"/>
</dbReference>
<keyword evidence="3" id="KW-0645">Protease</keyword>
<dbReference type="STRING" id="52770.BSZ40_04040"/>
<dbReference type="GO" id="GO:0004222">
    <property type="term" value="F:metalloendopeptidase activity"/>
    <property type="evidence" value="ECO:0007669"/>
    <property type="project" value="InterPro"/>
</dbReference>
<dbReference type="GO" id="GO:0046872">
    <property type="term" value="F:metal ion binding"/>
    <property type="evidence" value="ECO:0007669"/>
    <property type="project" value="UniProtKB-KW"/>
</dbReference>
<dbReference type="GO" id="GO:0016485">
    <property type="term" value="P:protein processing"/>
    <property type="evidence" value="ECO:0007669"/>
    <property type="project" value="TreeGrafter"/>
</dbReference>
<dbReference type="InterPro" id="IPR024079">
    <property type="entry name" value="MetalloPept_cat_dom_sf"/>
</dbReference>
<dbReference type="Pfam" id="PF01431">
    <property type="entry name" value="Peptidase_M13"/>
    <property type="match status" value="1"/>
</dbReference>
<dbReference type="Gene3D" id="1.10.1380.10">
    <property type="entry name" value="Neutral endopeptidase , domain2"/>
    <property type="match status" value="1"/>
</dbReference>
<dbReference type="InterPro" id="IPR008753">
    <property type="entry name" value="Peptidase_M13_N"/>
</dbReference>
<dbReference type="CDD" id="cd08662">
    <property type="entry name" value="M13"/>
    <property type="match status" value="1"/>
</dbReference>
<evidence type="ECO:0000313" key="11">
    <source>
        <dbReference type="Proteomes" id="UP000185612"/>
    </source>
</evidence>
<dbReference type="FunCoup" id="A0A1Q5PWT7">
    <property type="interactions" value="3"/>
</dbReference>
<organism evidence="10 11">
    <name type="scientific">Buchananella hordeovulneris</name>
    <dbReference type="NCBI Taxonomy" id="52770"/>
    <lineage>
        <taxon>Bacteria</taxon>
        <taxon>Bacillati</taxon>
        <taxon>Actinomycetota</taxon>
        <taxon>Actinomycetes</taxon>
        <taxon>Actinomycetales</taxon>
        <taxon>Actinomycetaceae</taxon>
        <taxon>Buchananella</taxon>
    </lineage>
</organism>
<keyword evidence="7" id="KW-0482">Metalloprotease</keyword>
<keyword evidence="11" id="KW-1185">Reference proteome</keyword>
<protein>
    <submittedName>
        <fullName evidence="10">Peptidase M13</fullName>
    </submittedName>
</protein>
<dbReference type="PROSITE" id="PS51885">
    <property type="entry name" value="NEPRILYSIN"/>
    <property type="match status" value="1"/>
</dbReference>
<sequence length="659" mass="73075">MTDFSDPTIYDPNIRPQDDFYRHVQGTWLRDFEIPADRAMHGSFHELRDLAEAQVREIVEECAEAAGAGTATGAQARVGHLYRSFMDTEQVEKLGTAPLDRDFALIEQTTSAAELAAALGALARTGVASVVDFGAEAGFSDPEHYYLFWSQSGLGLPDEAYYREEKHAETLAKYREHVARQATNVGLGGAQFAARVVDFETALAQGHRDQVTARQAEKMNNPFTWSDFVAAHPGFNWEGYAAALSPDANFPQDLIVIEPEYFAHLARLWPDTDLAILQDYVRWCVVRSRAPYLSAAVVEENFDFFGRTLTGAEQLRDRWKRGVGLVEGAIGEEVGKVFVATHFPPTHKEAMQELVANLVAAYEESISALDWMGEATRAKALAKLAAFKPKIGYPDQWRDYSALTLGGELVENVRAASAFETDFQLGRIGQEVDPHEWLMSPQTVNAYYHPLRNEIVFPAAILRPPFFEMGADPALNYGAIGAVIGHEIGHGFDDQGSKYSGDGKLEDWWTAEDRAEFERRTSKLIEQYDAFVPAQLAGSEHHVNGALTVGENIGDLGGASIALKAYRLALAKEGIASLADAPVIDGLTAVQRFFYAYARIWRLKARDEALIEQISTDPHSPTEFRCNGIVVNLDEFAEAFDVQPGDGMWRDPADRVRIW</sequence>
<accession>A0A1Q5PWT7</accession>
<comment type="caution">
    <text evidence="10">The sequence shown here is derived from an EMBL/GenBank/DDBJ whole genome shotgun (WGS) entry which is preliminary data.</text>
</comment>
<comment type="similarity">
    <text evidence="2">Belongs to the peptidase M13 family.</text>
</comment>
<dbReference type="Pfam" id="PF05649">
    <property type="entry name" value="Peptidase_M13_N"/>
    <property type="match status" value="1"/>
</dbReference>